<dbReference type="Pfam" id="PF20117">
    <property type="entry name" value="DUF6507"/>
    <property type="match status" value="1"/>
</dbReference>
<dbReference type="Proteomes" id="UP001239085">
    <property type="component" value="Unassembled WGS sequence"/>
</dbReference>
<accession>A0ABU0PDH0</accession>
<gene>
    <name evidence="1" type="ORF">QFZ46_002839</name>
</gene>
<reference evidence="1 2" key="1">
    <citation type="submission" date="2023-07" db="EMBL/GenBank/DDBJ databases">
        <title>Comparative genomics of wheat-associated soil bacteria to identify genetic determinants of phenazine resistance.</title>
        <authorList>
            <person name="Mouncey N."/>
        </authorList>
    </citation>
    <scope>NUCLEOTIDE SEQUENCE [LARGE SCALE GENOMIC DNA]</scope>
    <source>
        <strain evidence="1 2">W2I7</strain>
    </source>
</reference>
<comment type="caution">
    <text evidence="1">The sequence shown here is derived from an EMBL/GenBank/DDBJ whole genome shotgun (WGS) entry which is preliminary data.</text>
</comment>
<proteinExistence type="predicted"/>
<protein>
    <submittedName>
        <fullName evidence="1">Uncharacterized protein</fullName>
    </submittedName>
</protein>
<dbReference type="RefSeq" id="WP_307362666.1">
    <property type="nucleotide sequence ID" value="NZ_JAUSXK010000001.1"/>
</dbReference>
<evidence type="ECO:0000313" key="1">
    <source>
        <dbReference type="EMBL" id="MDQ0644679.1"/>
    </source>
</evidence>
<evidence type="ECO:0000313" key="2">
    <source>
        <dbReference type="Proteomes" id="UP001239085"/>
    </source>
</evidence>
<dbReference type="EMBL" id="JAUSXK010000001">
    <property type="protein sequence ID" value="MDQ0644679.1"/>
    <property type="molecule type" value="Genomic_DNA"/>
</dbReference>
<sequence>MGQWRVDPDGVLGVLAGIDDLGPQFESAYTGIDDAATSGGAALTADGRTVLSSAWESFMSQRRLVPGKLMHSVSGSAAAVGEATVAIVAGDEQMADNISAAEKHAEDAWGIAPRAAYITAGSYQ</sequence>
<organism evidence="1 2">
    <name type="scientific">Microbacterium murale</name>
    <dbReference type="NCBI Taxonomy" id="1081040"/>
    <lineage>
        <taxon>Bacteria</taxon>
        <taxon>Bacillati</taxon>
        <taxon>Actinomycetota</taxon>
        <taxon>Actinomycetes</taxon>
        <taxon>Micrococcales</taxon>
        <taxon>Microbacteriaceae</taxon>
        <taxon>Microbacterium</taxon>
    </lineage>
</organism>
<dbReference type="InterPro" id="IPR045436">
    <property type="entry name" value="DUF6507"/>
</dbReference>
<keyword evidence="2" id="KW-1185">Reference proteome</keyword>
<name>A0ABU0PDH0_9MICO</name>